<dbReference type="EMBL" id="JACAZH010000009">
    <property type="protein sequence ID" value="KAF7358573.1"/>
    <property type="molecule type" value="Genomic_DNA"/>
</dbReference>
<dbReference type="Proteomes" id="UP000623467">
    <property type="component" value="Unassembled WGS sequence"/>
</dbReference>
<evidence type="ECO:0000313" key="1">
    <source>
        <dbReference type="EMBL" id="KAF7358573.1"/>
    </source>
</evidence>
<comment type="caution">
    <text evidence="1">The sequence shown here is derived from an EMBL/GenBank/DDBJ whole genome shotgun (WGS) entry which is preliminary data.</text>
</comment>
<protein>
    <submittedName>
        <fullName evidence="1">Uncharacterized protein</fullName>
    </submittedName>
</protein>
<name>A0A8H7D4L2_9AGAR</name>
<accession>A0A8H7D4L2</accession>
<dbReference type="AlphaFoldDB" id="A0A8H7D4L2"/>
<gene>
    <name evidence="1" type="ORF">MSAN_01195600</name>
</gene>
<reference evidence="1" key="1">
    <citation type="submission" date="2020-05" db="EMBL/GenBank/DDBJ databases">
        <title>Mycena genomes resolve the evolution of fungal bioluminescence.</title>
        <authorList>
            <person name="Tsai I.J."/>
        </authorList>
    </citation>
    <scope>NUCLEOTIDE SEQUENCE</scope>
    <source>
        <strain evidence="1">160909Yilan</strain>
    </source>
</reference>
<organism evidence="1 2">
    <name type="scientific">Mycena sanguinolenta</name>
    <dbReference type="NCBI Taxonomy" id="230812"/>
    <lineage>
        <taxon>Eukaryota</taxon>
        <taxon>Fungi</taxon>
        <taxon>Dikarya</taxon>
        <taxon>Basidiomycota</taxon>
        <taxon>Agaricomycotina</taxon>
        <taxon>Agaricomycetes</taxon>
        <taxon>Agaricomycetidae</taxon>
        <taxon>Agaricales</taxon>
        <taxon>Marasmiineae</taxon>
        <taxon>Mycenaceae</taxon>
        <taxon>Mycena</taxon>
    </lineage>
</organism>
<proteinExistence type="predicted"/>
<sequence>MDDRSHAVEEESDCLSQTASASVQSLYTGAFFPSSHHLVVAGGTFTSHNTSASSPSDYLRIPLGSIDLRTEIRPASASGVVSRNSGPGAVRRTYTARVDHRTTPMTVALYQGDDAEEEWRVCVSLHSRFRHPQILQIFATASWSGVYAAVFYGDLIPFEQFLGSFRHSAILQAYIYAYTSVDQYEALDYCGQTPELCCITPWVRRSTGRLCIESATGELDPIIFSRDAVDELTPPDSIQALHDANQEARVIASLAVKEWYSLVHEYLTQYRSPYISVQAEVKVGSIIRWPSGCEFENATEIAWDVPDPGRGLMLTSWYHERLGMWQEVPVRYNSGDVFGSIIIVWPRDSENDHAASWLSQANYIFTRLNIPLHYDAYVQEQNSAPDRDGESEGSSSYDEFVQDYSSDQTLVAQDSALNRGDENAHRSSCDEFVQHGMRFHAPLLDCDLNDEIDPSEPTQDCGNDAVAWQCTFGQLLRLLKFGLIFALGVMHLYERARLIS</sequence>
<keyword evidence="2" id="KW-1185">Reference proteome</keyword>
<evidence type="ECO:0000313" key="2">
    <source>
        <dbReference type="Proteomes" id="UP000623467"/>
    </source>
</evidence>